<accession>A0A1E1K2C3</accession>
<organism evidence="2 3">
    <name type="scientific">Rhynchosporium agropyri</name>
    <dbReference type="NCBI Taxonomy" id="914238"/>
    <lineage>
        <taxon>Eukaryota</taxon>
        <taxon>Fungi</taxon>
        <taxon>Dikarya</taxon>
        <taxon>Ascomycota</taxon>
        <taxon>Pezizomycotina</taxon>
        <taxon>Leotiomycetes</taxon>
        <taxon>Helotiales</taxon>
        <taxon>Ploettnerulaceae</taxon>
        <taxon>Rhynchosporium</taxon>
    </lineage>
</organism>
<evidence type="ECO:0000313" key="3">
    <source>
        <dbReference type="Proteomes" id="UP000178912"/>
    </source>
</evidence>
<sequence length="1362" mass="151547">MALATNILVNGEWTTRTFDVNSILRHHDQQDKDAASTIEELEVAPKLGLLTQTVIRSPLVHWILPARLRDNSKHDVAFIGDGFVQIKELRADGILWDVLRKDDFGARIRNARVIGSIKDYETDPDVLNTSTHVKAESINEDVQMSDGSVSEDFTPRVALPLPPQWLLLQLDTGDSVFLTINRLKNGKTEFIHSKHRVSKPMLKLQPGMHLAVDPSSRFMVVGCSEGVFAIYSLCSRDNLKQQHMSTSSPKHVMSETQIFHNGVILKMEFLYPAPNDDQHVILLVLAIIKGKIRMLLYEWDTKHDLKEVTARSSKGYMLEKTRQVPLLLIPLTIKSSFILVYDTSMTVCQGIIEGSPKMAYFHDRVDEPTPLHHGLGRPLWTAWARPSRLESHKVTRDDLFIAREDGLVKFLEIDSEDDDFLTADNNVGQLGTNCGTALASLDYPNKKDNRSGDLFIVGGDASSGGTYLLQARKIPVLTEPIPNWSPAHDFVTTYKFQPTPVGLVVNGVAPRQDVDLIVPKPDRIFACVGKGSQGGVTELRNGYEANIGLEVDYESVIMDAWALSPSVDMSDDIEPHVFLLSVGDRTAMLQLAGDASEIIELEEDATKLDLTNRTVTAITCGQYIIQVTEQSIVVAHISTEGHLYRLEDILRVDQESGIERSGSKIENAAIQDGFVFFITRLPNSNQSAFLHILDLQLVTNDMEVDTEPTVQTLYHIEHDISAITTGSIMGCLFVVMAGWSRDGFVVLTFQSLDGPRRDVVTNTSSRDKSSRLDTITSIAFLSHAAGVFSLVCGTRRGMVTVFGISETTFDIVSTNSKRIGDTPARVSKDGFLSSGYSVFVSCDSKAYVLTFEARRPCALTQSLSFRIDQIWLSDALKPGLQQPKINSIVRMRPPQTGSLSGSLLVISGSQLLITSLSANAKLVPRHMALGGTPTRILYSHHLNALVVATSLAGKSTLLFIDPTTGQDISQPLDEKTKEDVPFASGLGNTNERIFRLFEWFLTKGSRIWYFIIAATSTSRLLIISIEERAPPGQNGSHLAEGRQICYYTRHKFKSNDPVYSATGLSEGLLWGAGAKLSYDVLDLDEKKFKRVATYDLPSPATDIICENGTIYALTSCHSLEILKLEPSLFGGFRIIRTHGDQLARASLHQLRLDNFFQRPIHLVSDKLCSVVGLWPTHNAKADTLEPVFEAALHSSIIRFRSGQCRPIWDPTWSENFKTSASYPVTQCDALGLSVTGSLIHFAILDFKTWRLLRFLMDLATRSKDVCEFTYRNDPMPLDTMTEPNTMMHIDGDVLKTILRERGLEALLGCDIEQATEDSRRTFKRFTTLLEDVHEGALQKDGAAEYFIDQAYADLEFYLRPVI</sequence>
<dbReference type="PANTHER" id="PTHR10644">
    <property type="entry name" value="DNA REPAIR/RNA PROCESSING CPSF FAMILY"/>
    <property type="match status" value="1"/>
</dbReference>
<dbReference type="Pfam" id="PF10433">
    <property type="entry name" value="Beta-prop_RSE1_1st"/>
    <property type="match status" value="1"/>
</dbReference>
<feature type="domain" description="RSE1/DDB1/CPSF1 first beta-propeller" evidence="1">
    <location>
        <begin position="60"/>
        <end position="472"/>
    </location>
</feature>
<dbReference type="InterPro" id="IPR015943">
    <property type="entry name" value="WD40/YVTN_repeat-like_dom_sf"/>
</dbReference>
<proteinExistence type="predicted"/>
<dbReference type="Proteomes" id="UP000178912">
    <property type="component" value="Unassembled WGS sequence"/>
</dbReference>
<dbReference type="InterPro" id="IPR050358">
    <property type="entry name" value="RSE1/DDB1/CFT1"/>
</dbReference>
<reference evidence="3" key="1">
    <citation type="submission" date="2016-03" db="EMBL/GenBank/DDBJ databases">
        <authorList>
            <person name="Guldener U."/>
        </authorList>
    </citation>
    <scope>NUCLEOTIDE SEQUENCE [LARGE SCALE GENOMIC DNA]</scope>
    <source>
        <strain evidence="3">04CH-RAC-A.6.1</strain>
    </source>
</reference>
<evidence type="ECO:0000313" key="2">
    <source>
        <dbReference type="EMBL" id="CZS92258.1"/>
    </source>
</evidence>
<name>A0A1E1K2C3_9HELO</name>
<keyword evidence="3" id="KW-1185">Reference proteome</keyword>
<dbReference type="Gene3D" id="2.130.10.10">
    <property type="entry name" value="YVTN repeat-like/Quinoprotein amine dehydrogenase"/>
    <property type="match status" value="2"/>
</dbReference>
<dbReference type="EMBL" id="FJUX01000011">
    <property type="protein sequence ID" value="CZS92258.1"/>
    <property type="molecule type" value="Genomic_DNA"/>
</dbReference>
<dbReference type="InterPro" id="IPR018846">
    <property type="entry name" value="Beta-prop_RSE1/DDB1/CPSF1_1st"/>
</dbReference>
<protein>
    <recommendedName>
        <fullName evidence="1">RSE1/DDB1/CPSF1 first beta-propeller domain-containing protein</fullName>
    </recommendedName>
</protein>
<gene>
    <name evidence="2" type="ORF">RAG0_02721</name>
</gene>
<dbReference type="OrthoDB" id="20774at2759"/>
<evidence type="ECO:0000259" key="1">
    <source>
        <dbReference type="Pfam" id="PF10433"/>
    </source>
</evidence>